<dbReference type="AlphaFoldDB" id="A0A073J2P5"/>
<sequence>MRKGLAAQVPLFIKLRSRPKGTTMKRLFATVSCLVLAAPAPAQVQPDSWNAEKCSRYSVAWAQMTAGDMRGISTQFLKDHAAFLASGCLQGRVCPVSEAEYRLADTLALMAVAEGMAGSFLPFSCAESE</sequence>
<name>A0A073J2P5_9RHOB</name>
<keyword evidence="2" id="KW-1185">Reference proteome</keyword>
<comment type="caution">
    <text evidence="1">The sequence shown here is derived from an EMBL/GenBank/DDBJ whole genome shotgun (WGS) entry which is preliminary data.</text>
</comment>
<dbReference type="Proteomes" id="UP000027746">
    <property type="component" value="Unassembled WGS sequence"/>
</dbReference>
<gene>
    <name evidence="1" type="ORF">SUH3_17000</name>
</gene>
<evidence type="ECO:0000313" key="1">
    <source>
        <dbReference type="EMBL" id="KEJ95961.1"/>
    </source>
</evidence>
<protein>
    <submittedName>
        <fullName evidence="1">Uncharacterized protein</fullName>
    </submittedName>
</protein>
<organism evidence="1 2">
    <name type="scientific">Pseudosulfitobacter pseudonitzschiae</name>
    <dbReference type="NCBI Taxonomy" id="1402135"/>
    <lineage>
        <taxon>Bacteria</taxon>
        <taxon>Pseudomonadati</taxon>
        <taxon>Pseudomonadota</taxon>
        <taxon>Alphaproteobacteria</taxon>
        <taxon>Rhodobacterales</taxon>
        <taxon>Roseobacteraceae</taxon>
        <taxon>Pseudosulfitobacter</taxon>
    </lineage>
</organism>
<reference evidence="1 2" key="1">
    <citation type="submission" date="2014-01" db="EMBL/GenBank/DDBJ databases">
        <title>Sulfitobacter sp. H3 (MCCC 1A00686) Genome Sequencing.</title>
        <authorList>
            <person name="Lai Q."/>
            <person name="Hong Z."/>
        </authorList>
    </citation>
    <scope>NUCLEOTIDE SEQUENCE [LARGE SCALE GENOMIC DNA]</scope>
    <source>
        <strain evidence="1 2">H3</strain>
    </source>
</reference>
<accession>A0A073J2P5</accession>
<dbReference type="EMBL" id="JAMD01000004">
    <property type="protein sequence ID" value="KEJ95961.1"/>
    <property type="molecule type" value="Genomic_DNA"/>
</dbReference>
<proteinExistence type="predicted"/>
<evidence type="ECO:0000313" key="2">
    <source>
        <dbReference type="Proteomes" id="UP000027746"/>
    </source>
</evidence>